<sequence length="632" mass="70907">MTDNEKWRFPSNQNSTLVGINDAGIETFTANLNQSLVREVIQNSLDAAVDDTKPVLVEFSRFDIPQNEFPDLDNFRNAIIKCRKSNDDDPNAVQFFKNAEQILDRKSISVLRISDYNTRGLEGSDTCAKGTSWSRLVKESGSSNKGQGSGGSFGIGKSAAFACSDLRTVFYSSMDIRNLKSDFGVAKLVSFKDDNDEWTTGTGFYSENTNFVAIRGKLASFDHNYTRDRPGTDIYVMGMHEKDFKAEFIKAVLMEFLVSINSGKLVVKIQDDVIDSDKISKYIYDLQESDSKNKEISALSNYYDLITSSKSTVKKIKLDSNEYGKEFGFKDGECTLYLKEGNGLNRKILITRKAGMRILEKNRISGSIEFTGVLIMEGDNMNEAFKRMEVPSHDAFEPGRVRGEESKYRKILTEFYKYLKHNVNELFGKVTTNIVDAYGASDFLPDETVDTSNGENMKENALSTGIRNIEVKKTRPVHNKSIPIDVDEKTGSSNSEDISRKKSESEGENSSQGSRKSGTGHKAPGHDKVFTKAKASQRIICKDVINGEYILNMFVPVSSAIGKLEFDLSGEQTDYELPLAKVNIVKGDAKIKSFYDNNLYLSNLKKGQKLTIEFQISFKGYCMMEVDYYYAN</sequence>
<dbReference type="RefSeq" id="WP_117643001.1">
    <property type="nucleotide sequence ID" value="NZ_QSQR01000004.1"/>
</dbReference>
<dbReference type="EMBL" id="QSQR01000004">
    <property type="protein sequence ID" value="RGK46842.1"/>
    <property type="molecule type" value="Genomic_DNA"/>
</dbReference>
<name>A0A8B2Z7A7_9LACO</name>
<gene>
    <name evidence="2" type="ORF">DXD09_05600</name>
</gene>
<accession>A0A8B2Z7A7</accession>
<evidence type="ECO:0000313" key="3">
    <source>
        <dbReference type="Proteomes" id="UP000260790"/>
    </source>
</evidence>
<evidence type="ECO:0000313" key="2">
    <source>
        <dbReference type="EMBL" id="RGK46842.1"/>
    </source>
</evidence>
<dbReference type="AlphaFoldDB" id="A0A8B2Z7A7"/>
<protein>
    <submittedName>
        <fullName evidence="2">Uncharacterized protein</fullName>
    </submittedName>
</protein>
<organism evidence="2 3">
    <name type="scientific">Ligilactobacillus ruminis</name>
    <dbReference type="NCBI Taxonomy" id="1623"/>
    <lineage>
        <taxon>Bacteria</taxon>
        <taxon>Bacillati</taxon>
        <taxon>Bacillota</taxon>
        <taxon>Bacilli</taxon>
        <taxon>Lactobacillales</taxon>
        <taxon>Lactobacillaceae</taxon>
        <taxon>Ligilactobacillus</taxon>
    </lineage>
</organism>
<comment type="caution">
    <text evidence="2">The sequence shown here is derived from an EMBL/GenBank/DDBJ whole genome shotgun (WGS) entry which is preliminary data.</text>
</comment>
<feature type="region of interest" description="Disordered" evidence="1">
    <location>
        <begin position="472"/>
        <end position="527"/>
    </location>
</feature>
<proteinExistence type="predicted"/>
<reference evidence="2 3" key="1">
    <citation type="submission" date="2018-08" db="EMBL/GenBank/DDBJ databases">
        <title>A genome reference for cultivated species of the human gut microbiota.</title>
        <authorList>
            <person name="Zou Y."/>
            <person name="Xue W."/>
            <person name="Luo G."/>
        </authorList>
    </citation>
    <scope>NUCLEOTIDE SEQUENCE [LARGE SCALE GENOMIC DNA]</scope>
    <source>
        <strain evidence="2 3">TF10-9AT</strain>
    </source>
</reference>
<evidence type="ECO:0000256" key="1">
    <source>
        <dbReference type="SAM" id="MobiDB-lite"/>
    </source>
</evidence>
<dbReference type="Proteomes" id="UP000260790">
    <property type="component" value="Unassembled WGS sequence"/>
</dbReference>